<evidence type="ECO:0000256" key="4">
    <source>
        <dbReference type="ARBA" id="ARBA00022989"/>
    </source>
</evidence>
<proteinExistence type="predicted"/>
<dbReference type="EMBL" id="SGPK01000094">
    <property type="protein sequence ID" value="THH08589.1"/>
    <property type="molecule type" value="Genomic_DNA"/>
</dbReference>
<dbReference type="GO" id="GO:0022857">
    <property type="term" value="F:transmembrane transporter activity"/>
    <property type="evidence" value="ECO:0007669"/>
    <property type="project" value="TreeGrafter"/>
</dbReference>
<evidence type="ECO:0000256" key="5">
    <source>
        <dbReference type="ARBA" id="ARBA00023136"/>
    </source>
</evidence>
<dbReference type="OrthoDB" id="2962993at2759"/>
<dbReference type="Proteomes" id="UP000308199">
    <property type="component" value="Unassembled WGS sequence"/>
</dbReference>
<feature type="transmembrane region" description="Helical" evidence="6">
    <location>
        <begin position="239"/>
        <end position="259"/>
    </location>
</feature>
<keyword evidence="2" id="KW-0813">Transport</keyword>
<feature type="transmembrane region" description="Helical" evidence="6">
    <location>
        <begin position="355"/>
        <end position="377"/>
    </location>
</feature>
<evidence type="ECO:0000256" key="3">
    <source>
        <dbReference type="ARBA" id="ARBA00022692"/>
    </source>
</evidence>
<evidence type="ECO:0000313" key="8">
    <source>
        <dbReference type="Proteomes" id="UP000308199"/>
    </source>
</evidence>
<name>A0A4S4LAH0_9AGAM</name>
<feature type="transmembrane region" description="Helical" evidence="6">
    <location>
        <begin position="296"/>
        <end position="319"/>
    </location>
</feature>
<evidence type="ECO:0000256" key="1">
    <source>
        <dbReference type="ARBA" id="ARBA00004141"/>
    </source>
</evidence>
<comment type="subcellular location">
    <subcellularLocation>
        <location evidence="1">Membrane</location>
        <topology evidence="1">Multi-pass membrane protein</topology>
    </subcellularLocation>
</comment>
<feature type="transmembrane region" description="Helical" evidence="6">
    <location>
        <begin position="331"/>
        <end position="349"/>
    </location>
</feature>
<accession>A0A4S4LAH0</accession>
<dbReference type="AlphaFoldDB" id="A0A4S4LAH0"/>
<dbReference type="SUPFAM" id="SSF103473">
    <property type="entry name" value="MFS general substrate transporter"/>
    <property type="match status" value="1"/>
</dbReference>
<reference evidence="7 8" key="1">
    <citation type="submission" date="2019-02" db="EMBL/GenBank/DDBJ databases">
        <title>Genome sequencing of the rare red list fungi Phellinidium pouzarii.</title>
        <authorList>
            <person name="Buettner E."/>
            <person name="Kellner H."/>
        </authorList>
    </citation>
    <scope>NUCLEOTIDE SEQUENCE [LARGE SCALE GENOMIC DNA]</scope>
    <source>
        <strain evidence="7 8">DSM 108285</strain>
    </source>
</reference>
<evidence type="ECO:0000313" key="7">
    <source>
        <dbReference type="EMBL" id="THH08589.1"/>
    </source>
</evidence>
<evidence type="ECO:0000256" key="6">
    <source>
        <dbReference type="SAM" id="Phobius"/>
    </source>
</evidence>
<dbReference type="PANTHER" id="PTHR43791">
    <property type="entry name" value="PERMEASE-RELATED"/>
    <property type="match status" value="1"/>
</dbReference>
<evidence type="ECO:0000256" key="2">
    <source>
        <dbReference type="ARBA" id="ARBA00022448"/>
    </source>
</evidence>
<feature type="transmembrane region" description="Helical" evidence="6">
    <location>
        <begin position="271"/>
        <end position="290"/>
    </location>
</feature>
<organism evidence="7 8">
    <name type="scientific">Phellinidium pouzarii</name>
    <dbReference type="NCBI Taxonomy" id="167371"/>
    <lineage>
        <taxon>Eukaryota</taxon>
        <taxon>Fungi</taxon>
        <taxon>Dikarya</taxon>
        <taxon>Basidiomycota</taxon>
        <taxon>Agaricomycotina</taxon>
        <taxon>Agaricomycetes</taxon>
        <taxon>Hymenochaetales</taxon>
        <taxon>Hymenochaetaceae</taxon>
        <taxon>Phellinidium</taxon>
    </lineage>
</organism>
<dbReference type="InterPro" id="IPR036259">
    <property type="entry name" value="MFS_trans_sf"/>
</dbReference>
<keyword evidence="4 6" id="KW-1133">Transmembrane helix</keyword>
<feature type="transmembrane region" description="Helical" evidence="6">
    <location>
        <begin position="169"/>
        <end position="188"/>
    </location>
</feature>
<keyword evidence="8" id="KW-1185">Reference proteome</keyword>
<sequence length="415" mass="47073">MCVPTDKAIACVSNLILLLPHSLIMSINEINEKDSIEKASLERRSPNIDIPPFVIDPARDKKLWRKLDRNLMPIINSFFAFVLHVRSASEYADEIDSSPLMDTLHDASMGNCFDIISSREELSRAHSVLHVCFWVSQRPESSLTGRTEADCDVRHIGVWNITHGRRWRFAWMGMDTTVILAVVAFLTIHDYPETATFLDIDERQYLIERLKHDRTYLSTRFDMRFVWQAFKDWKGYAQIGVYIGFLIPVYALALFQELLLNLDLLHLKQQLLTVPPYVIVMPLTMYTSVISDRHILRGYAGSVIGAIGAVAPVPASLAWVGNNCAGDLKRAVGLAIVLGGANVFGASEAPRYRTGHAIVMSFMCLSFALSVLMMITYNRINKVRDEKCKREHIGEDRREEISDLGDDSTLFRYTL</sequence>
<evidence type="ECO:0008006" key="9">
    <source>
        <dbReference type="Google" id="ProtNLM"/>
    </source>
</evidence>
<dbReference type="GO" id="GO:0016020">
    <property type="term" value="C:membrane"/>
    <property type="evidence" value="ECO:0007669"/>
    <property type="project" value="UniProtKB-SubCell"/>
</dbReference>
<keyword evidence="3 6" id="KW-0812">Transmembrane</keyword>
<protein>
    <recommendedName>
        <fullName evidence="9">Major facilitator superfamily (MFS) profile domain-containing protein</fullName>
    </recommendedName>
</protein>
<gene>
    <name evidence="7" type="ORF">EW145_g2603</name>
</gene>
<keyword evidence="5 6" id="KW-0472">Membrane</keyword>
<comment type="caution">
    <text evidence="7">The sequence shown here is derived from an EMBL/GenBank/DDBJ whole genome shotgun (WGS) entry which is preliminary data.</text>
</comment>
<dbReference type="PANTHER" id="PTHR43791:SF19">
    <property type="entry name" value="TRANSPORTER, PUTATIVE (AFU_ORTHOLOGUE AFUA_1G01812)-RELATED"/>
    <property type="match status" value="1"/>
</dbReference>